<evidence type="ECO:0000259" key="4">
    <source>
        <dbReference type="Pfam" id="PF26576"/>
    </source>
</evidence>
<evidence type="ECO:0000256" key="1">
    <source>
        <dbReference type="ARBA" id="ARBA00023015"/>
    </source>
</evidence>
<keyword evidence="6" id="KW-1185">Reference proteome</keyword>
<dbReference type="PANTHER" id="PTHR33124">
    <property type="entry name" value="TRANSCRIPTION FACTOR IBH1-LIKE 1"/>
    <property type="match status" value="1"/>
</dbReference>
<sequence length="158" mass="18464">MNLQSSSSNPNFLKLRFTKGFLRALMRIYRHRSKSSSSPREISQRYRRIKLAADASMALAVGSRRLWSRAVLWRIRNQVRNRHVFVKRVSSHAIKKRAQKKKEEQYHLAYDDQENKLRKLVPGGAAMDICSLLDEASHYINCLTTQVKMMRRIAEICS</sequence>
<name>A0A8K0DTV1_9ROSA</name>
<dbReference type="EMBL" id="VOIH02000010">
    <property type="protein sequence ID" value="KAF3435113.1"/>
    <property type="molecule type" value="Genomic_DNA"/>
</dbReference>
<proteinExistence type="predicted"/>
<feature type="domain" description="IBH1-like N-terminal" evidence="4">
    <location>
        <begin position="14"/>
        <end position="78"/>
    </location>
</feature>
<gene>
    <name evidence="5" type="ORF">FNV43_RR22200</name>
</gene>
<keyword evidence="1" id="KW-0805">Transcription regulation</keyword>
<dbReference type="CDD" id="cd11393">
    <property type="entry name" value="bHLH_AtbHLH_like"/>
    <property type="match status" value="1"/>
</dbReference>
<dbReference type="Proteomes" id="UP000796880">
    <property type="component" value="Unassembled WGS sequence"/>
</dbReference>
<protein>
    <recommendedName>
        <fullName evidence="4">IBH1-like N-terminal domain-containing protein</fullName>
    </recommendedName>
</protein>
<comment type="caution">
    <text evidence="5">The sequence shown here is derived from an EMBL/GenBank/DDBJ whole genome shotgun (WGS) entry which is preliminary data.</text>
</comment>
<dbReference type="PANTHER" id="PTHR33124:SF40">
    <property type="entry name" value="TRANSCRIPTION FACTOR IBH1"/>
    <property type="match status" value="1"/>
</dbReference>
<reference evidence="5" key="1">
    <citation type="submission" date="2020-03" db="EMBL/GenBank/DDBJ databases">
        <title>A high-quality chromosome-level genome assembly of a woody plant with both climbing and erect habits, Rhamnella rubrinervis.</title>
        <authorList>
            <person name="Lu Z."/>
            <person name="Yang Y."/>
            <person name="Zhu X."/>
            <person name="Sun Y."/>
        </authorList>
    </citation>
    <scope>NUCLEOTIDE SEQUENCE</scope>
    <source>
        <strain evidence="5">BYM</strain>
        <tissue evidence="5">Leaf</tissue>
    </source>
</reference>
<dbReference type="InterPro" id="IPR045239">
    <property type="entry name" value="bHLH95_bHLH"/>
</dbReference>
<dbReference type="OrthoDB" id="786845at2759"/>
<evidence type="ECO:0000256" key="2">
    <source>
        <dbReference type="ARBA" id="ARBA00023125"/>
    </source>
</evidence>
<dbReference type="GO" id="GO:0003677">
    <property type="term" value="F:DNA binding"/>
    <property type="evidence" value="ECO:0007669"/>
    <property type="project" value="UniProtKB-KW"/>
</dbReference>
<keyword evidence="3" id="KW-0804">Transcription</keyword>
<dbReference type="AlphaFoldDB" id="A0A8K0DTV1"/>
<keyword evidence="2" id="KW-0238">DNA-binding</keyword>
<evidence type="ECO:0000313" key="6">
    <source>
        <dbReference type="Proteomes" id="UP000796880"/>
    </source>
</evidence>
<evidence type="ECO:0000313" key="5">
    <source>
        <dbReference type="EMBL" id="KAF3435113.1"/>
    </source>
</evidence>
<accession>A0A8K0DTV1</accession>
<dbReference type="InterPro" id="IPR044660">
    <property type="entry name" value="IBH1-like"/>
</dbReference>
<dbReference type="InterPro" id="IPR059002">
    <property type="entry name" value="IBH1_N"/>
</dbReference>
<organism evidence="5 6">
    <name type="scientific">Rhamnella rubrinervis</name>
    <dbReference type="NCBI Taxonomy" id="2594499"/>
    <lineage>
        <taxon>Eukaryota</taxon>
        <taxon>Viridiplantae</taxon>
        <taxon>Streptophyta</taxon>
        <taxon>Embryophyta</taxon>
        <taxon>Tracheophyta</taxon>
        <taxon>Spermatophyta</taxon>
        <taxon>Magnoliopsida</taxon>
        <taxon>eudicotyledons</taxon>
        <taxon>Gunneridae</taxon>
        <taxon>Pentapetalae</taxon>
        <taxon>rosids</taxon>
        <taxon>fabids</taxon>
        <taxon>Rosales</taxon>
        <taxon>Rhamnaceae</taxon>
        <taxon>rhamnoid group</taxon>
        <taxon>Rhamneae</taxon>
        <taxon>Rhamnella</taxon>
    </lineage>
</organism>
<evidence type="ECO:0000256" key="3">
    <source>
        <dbReference type="ARBA" id="ARBA00023163"/>
    </source>
</evidence>
<dbReference type="GO" id="GO:0006355">
    <property type="term" value="P:regulation of DNA-templated transcription"/>
    <property type="evidence" value="ECO:0007669"/>
    <property type="project" value="InterPro"/>
</dbReference>
<dbReference type="Pfam" id="PF26576">
    <property type="entry name" value="IBH1_N"/>
    <property type="match status" value="1"/>
</dbReference>